<proteinExistence type="predicted"/>
<evidence type="ECO:0000313" key="2">
    <source>
        <dbReference type="Proteomes" id="UP000001953"/>
    </source>
</evidence>
<reference evidence="1 2" key="1">
    <citation type="submission" date="2006-03" db="EMBL/GenBank/DDBJ databases">
        <title>Complete sequence of chromosome of Nitrobacter hamburgensis X14.</title>
        <authorList>
            <consortium name="US DOE Joint Genome Institute"/>
            <person name="Copeland A."/>
            <person name="Lucas S."/>
            <person name="Lapidus A."/>
            <person name="Barry K."/>
            <person name="Detter J.C."/>
            <person name="Glavina del Rio T."/>
            <person name="Hammon N."/>
            <person name="Israni S."/>
            <person name="Dalin E."/>
            <person name="Tice H."/>
            <person name="Pitluck S."/>
            <person name="Chain P."/>
            <person name="Malfatti S."/>
            <person name="Shin M."/>
            <person name="Vergez L."/>
            <person name="Schmutz J."/>
            <person name="Larimer F."/>
            <person name="Land M."/>
            <person name="Hauser L."/>
            <person name="Kyrpides N."/>
            <person name="Ivanova N."/>
            <person name="Ward B."/>
            <person name="Arp D."/>
            <person name="Klotz M."/>
            <person name="Stein L."/>
            <person name="O'Mullan G."/>
            <person name="Starkenburg S."/>
            <person name="Sayavedra L."/>
            <person name="Poret-Peterson A.T."/>
            <person name="Gentry M.E."/>
            <person name="Bruce D."/>
            <person name="Richardson P."/>
        </authorList>
    </citation>
    <scope>NUCLEOTIDE SEQUENCE [LARGE SCALE GENOMIC DNA]</scope>
    <source>
        <strain evidence="2">DSM 10229 / NCIMB 13809 / X14</strain>
    </source>
</reference>
<accession>Q1QJZ9</accession>
<dbReference type="Proteomes" id="UP000001953">
    <property type="component" value="Chromosome"/>
</dbReference>
<gene>
    <name evidence="1" type="ordered locus">Nham_2669</name>
</gene>
<dbReference type="HOGENOM" id="CLU_2524157_0_0_5"/>
<dbReference type="KEGG" id="nha:Nham_2669"/>
<evidence type="ECO:0000313" key="1">
    <source>
        <dbReference type="EMBL" id="ABE63448.1"/>
    </source>
</evidence>
<organism evidence="1 2">
    <name type="scientific">Nitrobacter hamburgensis (strain DSM 10229 / NCIMB 13809 / X14)</name>
    <dbReference type="NCBI Taxonomy" id="323097"/>
    <lineage>
        <taxon>Bacteria</taxon>
        <taxon>Pseudomonadati</taxon>
        <taxon>Pseudomonadota</taxon>
        <taxon>Alphaproteobacteria</taxon>
        <taxon>Hyphomicrobiales</taxon>
        <taxon>Nitrobacteraceae</taxon>
        <taxon>Nitrobacter</taxon>
    </lineage>
</organism>
<dbReference type="AlphaFoldDB" id="Q1QJZ9"/>
<name>Q1QJZ9_NITHX</name>
<sequence>MPPRKEPVAYLHVHYMFYIKPEDHNESTGFSRVIFSHDPNGIDETPVKHRHCPEISLANRTCAATRRINDHISRSTTTGGNGHR</sequence>
<protein>
    <submittedName>
        <fullName evidence="1">Uncharacterized protein</fullName>
    </submittedName>
</protein>
<dbReference type="EMBL" id="CP000319">
    <property type="protein sequence ID" value="ABE63448.1"/>
    <property type="molecule type" value="Genomic_DNA"/>
</dbReference>
<keyword evidence="2" id="KW-1185">Reference proteome</keyword>